<keyword evidence="1" id="KW-1133">Transmembrane helix</keyword>
<gene>
    <name evidence="2" type="ORF">SAMN05444372_10227</name>
</gene>
<evidence type="ECO:0000313" key="2">
    <source>
        <dbReference type="EMBL" id="SHG03927.1"/>
    </source>
</evidence>
<protein>
    <submittedName>
        <fullName evidence="2">Uncharacterized protein</fullName>
    </submittedName>
</protein>
<accession>A0A1M5GJM7</accession>
<dbReference type="EMBL" id="FQWF01000002">
    <property type="protein sequence ID" value="SHG03927.1"/>
    <property type="molecule type" value="Genomic_DNA"/>
</dbReference>
<keyword evidence="1" id="KW-0472">Membrane</keyword>
<feature type="transmembrane region" description="Helical" evidence="1">
    <location>
        <begin position="15"/>
        <end position="35"/>
    </location>
</feature>
<proteinExistence type="predicted"/>
<organism evidence="2 3">
    <name type="scientific">Flavobacterium micromati</name>
    <dbReference type="NCBI Taxonomy" id="229205"/>
    <lineage>
        <taxon>Bacteria</taxon>
        <taxon>Pseudomonadati</taxon>
        <taxon>Bacteroidota</taxon>
        <taxon>Flavobacteriia</taxon>
        <taxon>Flavobacteriales</taxon>
        <taxon>Flavobacteriaceae</taxon>
        <taxon>Flavobacterium</taxon>
    </lineage>
</organism>
<keyword evidence="1" id="KW-0812">Transmembrane</keyword>
<evidence type="ECO:0000313" key="3">
    <source>
        <dbReference type="Proteomes" id="UP000184020"/>
    </source>
</evidence>
<dbReference type="Proteomes" id="UP000184020">
    <property type="component" value="Unassembled WGS sequence"/>
</dbReference>
<evidence type="ECO:0000256" key="1">
    <source>
        <dbReference type="SAM" id="Phobius"/>
    </source>
</evidence>
<sequence>MDTDENNTPLNLLDVVKKIGVCLLILLIVAFYALCYHQFTN</sequence>
<dbReference type="AlphaFoldDB" id="A0A1M5GJM7"/>
<keyword evidence="3" id="KW-1185">Reference proteome</keyword>
<reference evidence="3" key="1">
    <citation type="submission" date="2016-11" db="EMBL/GenBank/DDBJ databases">
        <authorList>
            <person name="Varghese N."/>
            <person name="Submissions S."/>
        </authorList>
    </citation>
    <scope>NUCLEOTIDE SEQUENCE [LARGE SCALE GENOMIC DNA]</scope>
    <source>
        <strain evidence="3">DSM 17659</strain>
    </source>
</reference>
<name>A0A1M5GJM7_9FLAO</name>